<dbReference type="eggNOG" id="ENOG5033DES">
    <property type="taxonomic scope" value="Bacteria"/>
</dbReference>
<dbReference type="Proteomes" id="UP000001351">
    <property type="component" value="Chromosome"/>
</dbReference>
<dbReference type="HOGENOM" id="CLU_1427227_0_0_7"/>
<name>E3FP41_STIAD</name>
<reference evidence="1 2" key="1">
    <citation type="journal article" date="2011" name="Mol. Biol. Evol.">
        <title>Comparative genomic analysis of fruiting body formation in Myxococcales.</title>
        <authorList>
            <person name="Huntley S."/>
            <person name="Hamann N."/>
            <person name="Wegener-Feldbrugge S."/>
            <person name="Treuner-Lange A."/>
            <person name="Kube M."/>
            <person name="Reinhardt R."/>
            <person name="Klages S."/>
            <person name="Muller R."/>
            <person name="Ronning C.M."/>
            <person name="Nierman W.C."/>
            <person name="Sogaard-Andersen L."/>
        </authorList>
    </citation>
    <scope>NUCLEOTIDE SEQUENCE [LARGE SCALE GENOMIC DNA]</scope>
    <source>
        <strain evidence="1 2">DW4/3-1</strain>
    </source>
</reference>
<keyword evidence="2" id="KW-1185">Reference proteome</keyword>
<organism evidence="1 2">
    <name type="scientific">Stigmatella aurantiaca (strain DW4/3-1)</name>
    <dbReference type="NCBI Taxonomy" id="378806"/>
    <lineage>
        <taxon>Bacteria</taxon>
        <taxon>Pseudomonadati</taxon>
        <taxon>Myxococcota</taxon>
        <taxon>Myxococcia</taxon>
        <taxon>Myxococcales</taxon>
        <taxon>Cystobacterineae</taxon>
        <taxon>Archangiaceae</taxon>
        <taxon>Stigmatella</taxon>
    </lineage>
</organism>
<dbReference type="SUPFAM" id="SSF55729">
    <property type="entry name" value="Acyl-CoA N-acyltransferases (Nat)"/>
    <property type="match status" value="1"/>
</dbReference>
<evidence type="ECO:0000313" key="1">
    <source>
        <dbReference type="EMBL" id="ADO70659.1"/>
    </source>
</evidence>
<gene>
    <name evidence="1" type="ordered locus">STAUR_2867</name>
</gene>
<sequence>MVTTCELCKWTHVSGVPEEEQKHDALHDDYLRPLIPEPSPLLRSAREKNPVVWVDCKSPEWMRKEVYWRAKIFQREFGYDMAQWEIESRHDPEAIGLLFHDPEDRIIGACAFRPIEKGHVRLDWIWLCPAARRTGVLSRHWEMFRGRFGVFSIGGPISGAMLGFLRAKFPDHKISPGFVHEATLQVSKFI</sequence>
<dbReference type="EMBL" id="CP002271">
    <property type="protein sequence ID" value="ADO70659.1"/>
    <property type="molecule type" value="Genomic_DNA"/>
</dbReference>
<dbReference type="AlphaFoldDB" id="E3FP41"/>
<protein>
    <recommendedName>
        <fullName evidence="3">N-acetyltransferase domain-containing protein</fullName>
    </recommendedName>
</protein>
<dbReference type="InterPro" id="IPR016181">
    <property type="entry name" value="Acyl_CoA_acyltransferase"/>
</dbReference>
<dbReference type="Gene3D" id="3.40.630.30">
    <property type="match status" value="1"/>
</dbReference>
<evidence type="ECO:0000313" key="2">
    <source>
        <dbReference type="Proteomes" id="UP000001351"/>
    </source>
</evidence>
<accession>E3FP41</accession>
<proteinExistence type="predicted"/>
<dbReference type="KEGG" id="sur:STAUR_2867"/>
<evidence type="ECO:0008006" key="3">
    <source>
        <dbReference type="Google" id="ProtNLM"/>
    </source>
</evidence>